<accession>A0A1I6CNZ2</accession>
<evidence type="ECO:0000256" key="2">
    <source>
        <dbReference type="RuleBase" id="RU003749"/>
    </source>
</evidence>
<evidence type="ECO:0000313" key="5">
    <source>
        <dbReference type="Proteomes" id="UP000199584"/>
    </source>
</evidence>
<keyword evidence="5" id="KW-1185">Reference proteome</keyword>
<dbReference type="SUPFAM" id="SSF52091">
    <property type="entry name" value="SpoIIaa-like"/>
    <property type="match status" value="1"/>
</dbReference>
<dbReference type="GO" id="GO:0043856">
    <property type="term" value="F:anti-sigma factor antagonist activity"/>
    <property type="evidence" value="ECO:0007669"/>
    <property type="project" value="InterPro"/>
</dbReference>
<dbReference type="PANTHER" id="PTHR33495">
    <property type="entry name" value="ANTI-SIGMA FACTOR ANTAGONIST TM_1081-RELATED-RELATED"/>
    <property type="match status" value="1"/>
</dbReference>
<dbReference type="InterPro" id="IPR036513">
    <property type="entry name" value="STAS_dom_sf"/>
</dbReference>
<dbReference type="STRING" id="39060.SAMN05660706_10172"/>
<dbReference type="NCBIfam" id="TIGR00377">
    <property type="entry name" value="ant_ant_sig"/>
    <property type="match status" value="1"/>
</dbReference>
<sequence length="106" mass="12248">MKGVEIRIRQQKGMVTLELEGELDFSNVEQLQQEIQRHPEEVVEIDLQGLLFIDSSGAGMLLSQARYLYRQGRTLRIVNIPDFIREDLEMIGFFKVLEILESNPNA</sequence>
<dbReference type="AlphaFoldDB" id="A0A1I6CNZ2"/>
<dbReference type="Gene3D" id="3.30.750.24">
    <property type="entry name" value="STAS domain"/>
    <property type="match status" value="1"/>
</dbReference>
<evidence type="ECO:0000259" key="3">
    <source>
        <dbReference type="PROSITE" id="PS50801"/>
    </source>
</evidence>
<organism evidence="4 5">
    <name type="scientific">Desulfoscipio geothermicus DSM 3669</name>
    <dbReference type="NCBI Taxonomy" id="1121426"/>
    <lineage>
        <taxon>Bacteria</taxon>
        <taxon>Bacillati</taxon>
        <taxon>Bacillota</taxon>
        <taxon>Clostridia</taxon>
        <taxon>Eubacteriales</taxon>
        <taxon>Desulfallaceae</taxon>
        <taxon>Desulfoscipio</taxon>
    </lineage>
</organism>
<comment type="similarity">
    <text evidence="1 2">Belongs to the anti-sigma-factor antagonist family.</text>
</comment>
<dbReference type="InterPro" id="IPR003658">
    <property type="entry name" value="Anti-sigma_ant"/>
</dbReference>
<dbReference type="CDD" id="cd07043">
    <property type="entry name" value="STAS_anti-anti-sigma_factors"/>
    <property type="match status" value="1"/>
</dbReference>
<dbReference type="Pfam" id="PF01740">
    <property type="entry name" value="STAS"/>
    <property type="match status" value="1"/>
</dbReference>
<feature type="domain" description="STAS" evidence="3">
    <location>
        <begin position="4"/>
        <end position="106"/>
    </location>
</feature>
<evidence type="ECO:0000313" key="4">
    <source>
        <dbReference type="EMBL" id="SFQ94867.1"/>
    </source>
</evidence>
<proteinExistence type="inferred from homology"/>
<dbReference type="Proteomes" id="UP000199584">
    <property type="component" value="Unassembled WGS sequence"/>
</dbReference>
<protein>
    <recommendedName>
        <fullName evidence="2">Anti-sigma factor antagonist</fullName>
    </recommendedName>
</protein>
<evidence type="ECO:0000256" key="1">
    <source>
        <dbReference type="ARBA" id="ARBA00009013"/>
    </source>
</evidence>
<gene>
    <name evidence="4" type="ORF">SAMN05660706_10172</name>
</gene>
<dbReference type="PROSITE" id="PS50801">
    <property type="entry name" value="STAS"/>
    <property type="match status" value="1"/>
</dbReference>
<dbReference type="OrthoDB" id="9796601at2"/>
<name>A0A1I6CNZ2_9FIRM</name>
<dbReference type="InterPro" id="IPR002645">
    <property type="entry name" value="STAS_dom"/>
</dbReference>
<reference evidence="5" key="1">
    <citation type="submission" date="2016-10" db="EMBL/GenBank/DDBJ databases">
        <authorList>
            <person name="Varghese N."/>
            <person name="Submissions S."/>
        </authorList>
    </citation>
    <scope>NUCLEOTIDE SEQUENCE [LARGE SCALE GENOMIC DNA]</scope>
    <source>
        <strain evidence="5">DSM 3669</strain>
    </source>
</reference>
<dbReference type="EMBL" id="FOYM01000001">
    <property type="protein sequence ID" value="SFQ94867.1"/>
    <property type="molecule type" value="Genomic_DNA"/>
</dbReference>